<dbReference type="RefSeq" id="WP_068259544.1">
    <property type="nucleotide sequence ID" value="NZ_LWSK01000010.1"/>
</dbReference>
<evidence type="ECO:0000313" key="1">
    <source>
        <dbReference type="EMBL" id="KAA1260306.1"/>
    </source>
</evidence>
<comment type="caution">
    <text evidence="1">The sequence shown here is derived from an EMBL/GenBank/DDBJ whole genome shotgun (WGS) entry which is preliminary data.</text>
</comment>
<organism evidence="1 2">
    <name type="scientific">Rubripirellula obstinata</name>
    <dbReference type="NCBI Taxonomy" id="406547"/>
    <lineage>
        <taxon>Bacteria</taxon>
        <taxon>Pseudomonadati</taxon>
        <taxon>Planctomycetota</taxon>
        <taxon>Planctomycetia</taxon>
        <taxon>Pirellulales</taxon>
        <taxon>Pirellulaceae</taxon>
        <taxon>Rubripirellula</taxon>
    </lineage>
</organism>
<keyword evidence="1" id="KW-0966">Cell projection</keyword>
<proteinExistence type="predicted"/>
<dbReference type="PANTHER" id="PTHR39185">
    <property type="entry name" value="SWARMING MOTILITY PROTEIN SWRD"/>
    <property type="match status" value="1"/>
</dbReference>
<accession>A0A5B1CIB4</accession>
<keyword evidence="1" id="KW-0282">Flagellum</keyword>
<dbReference type="OrthoDB" id="9799862at2"/>
<dbReference type="Pfam" id="PF06289">
    <property type="entry name" value="FlbD"/>
    <property type="match status" value="1"/>
</dbReference>
<dbReference type="InterPro" id="IPR009384">
    <property type="entry name" value="SwrD-like"/>
</dbReference>
<keyword evidence="1" id="KW-0969">Cilium</keyword>
<keyword evidence="2" id="KW-1185">Reference proteome</keyword>
<sequence length="75" mass="8517">MIKLTRLDGEHFVLNGDLIKYVEQRPDTFITLTSGDRIVVAESMDDVIEQAVCYQQRKHFIPPTALKSHVSADQS</sequence>
<dbReference type="EMBL" id="VRLW01000001">
    <property type="protein sequence ID" value="KAA1260306.1"/>
    <property type="molecule type" value="Genomic_DNA"/>
</dbReference>
<protein>
    <submittedName>
        <fullName evidence="1">Flagellar protein (FlbD)</fullName>
    </submittedName>
</protein>
<dbReference type="Proteomes" id="UP000322699">
    <property type="component" value="Unassembled WGS sequence"/>
</dbReference>
<gene>
    <name evidence="1" type="ORF">LF1_28450</name>
</gene>
<name>A0A5B1CIB4_9BACT</name>
<dbReference type="AlphaFoldDB" id="A0A5B1CIB4"/>
<dbReference type="PANTHER" id="PTHR39185:SF1">
    <property type="entry name" value="SWARMING MOTILITY PROTEIN SWRD"/>
    <property type="match status" value="1"/>
</dbReference>
<evidence type="ECO:0000313" key="2">
    <source>
        <dbReference type="Proteomes" id="UP000322699"/>
    </source>
</evidence>
<reference evidence="1 2" key="1">
    <citation type="submission" date="2019-08" db="EMBL/GenBank/DDBJ databases">
        <title>Deep-cultivation of Planctomycetes and their phenomic and genomic characterization uncovers novel biology.</title>
        <authorList>
            <person name="Wiegand S."/>
            <person name="Jogler M."/>
            <person name="Boedeker C."/>
            <person name="Pinto D."/>
            <person name="Vollmers J."/>
            <person name="Rivas-Marin E."/>
            <person name="Kohn T."/>
            <person name="Peeters S.H."/>
            <person name="Heuer A."/>
            <person name="Rast P."/>
            <person name="Oberbeckmann S."/>
            <person name="Bunk B."/>
            <person name="Jeske O."/>
            <person name="Meyerdierks A."/>
            <person name="Storesund J.E."/>
            <person name="Kallscheuer N."/>
            <person name="Luecker S."/>
            <person name="Lage O.M."/>
            <person name="Pohl T."/>
            <person name="Merkel B.J."/>
            <person name="Hornburger P."/>
            <person name="Mueller R.-W."/>
            <person name="Bruemmer F."/>
            <person name="Labrenz M."/>
            <person name="Spormann A.M."/>
            <person name="Op Den Camp H."/>
            <person name="Overmann J."/>
            <person name="Amann R."/>
            <person name="Jetten M.S.M."/>
            <person name="Mascher T."/>
            <person name="Medema M.H."/>
            <person name="Devos D.P."/>
            <person name="Kaster A.-K."/>
            <person name="Ovreas L."/>
            <person name="Rohde M."/>
            <person name="Galperin M.Y."/>
            <person name="Jogler C."/>
        </authorList>
    </citation>
    <scope>NUCLEOTIDE SEQUENCE [LARGE SCALE GENOMIC DNA]</scope>
    <source>
        <strain evidence="1 2">LF1</strain>
    </source>
</reference>